<dbReference type="PANTHER" id="PTHR43031:SF1">
    <property type="entry name" value="PYRIDINE NUCLEOTIDE-DISULPHIDE OXIDOREDUCTASE"/>
    <property type="match status" value="1"/>
</dbReference>
<dbReference type="STRING" id="990371.SAMN05421813_1235"/>
<dbReference type="SUPFAM" id="SSF52821">
    <property type="entry name" value="Rhodanese/Cell cycle control phosphatase"/>
    <property type="match status" value="1"/>
</dbReference>
<feature type="domain" description="Rhodanese" evidence="1">
    <location>
        <begin position="19"/>
        <end position="100"/>
    </location>
</feature>
<keyword evidence="3" id="KW-1185">Reference proteome</keyword>
<name>A0A1G9VZ96_9SPHI</name>
<dbReference type="InterPro" id="IPR001763">
    <property type="entry name" value="Rhodanese-like_dom"/>
</dbReference>
<dbReference type="OrthoDB" id="9808735at2"/>
<dbReference type="AlphaFoldDB" id="A0A1G9VZ96"/>
<dbReference type="CDD" id="cd00158">
    <property type="entry name" value="RHOD"/>
    <property type="match status" value="1"/>
</dbReference>
<gene>
    <name evidence="2" type="ORF">SAMN05421813_1235</name>
</gene>
<dbReference type="GO" id="GO:0016740">
    <property type="term" value="F:transferase activity"/>
    <property type="evidence" value="ECO:0007669"/>
    <property type="project" value="UniProtKB-KW"/>
</dbReference>
<dbReference type="SMART" id="SM00450">
    <property type="entry name" value="RHOD"/>
    <property type="match status" value="1"/>
</dbReference>
<evidence type="ECO:0000313" key="3">
    <source>
        <dbReference type="Proteomes" id="UP000199226"/>
    </source>
</evidence>
<protein>
    <submittedName>
        <fullName evidence="2">Rhodanese-related sulfurtransferase</fullName>
    </submittedName>
</protein>
<dbReference type="Gene3D" id="3.40.250.10">
    <property type="entry name" value="Rhodanese-like domain"/>
    <property type="match status" value="1"/>
</dbReference>
<evidence type="ECO:0000259" key="1">
    <source>
        <dbReference type="PROSITE" id="PS50206"/>
    </source>
</evidence>
<keyword evidence="2" id="KW-0808">Transferase</keyword>
<accession>A0A1G9VZ96</accession>
<dbReference type="Pfam" id="PF00581">
    <property type="entry name" value="Rhodanese"/>
    <property type="match status" value="1"/>
</dbReference>
<dbReference type="InterPro" id="IPR050229">
    <property type="entry name" value="GlpE_sulfurtransferase"/>
</dbReference>
<evidence type="ECO:0000313" key="2">
    <source>
        <dbReference type="EMBL" id="SDM77271.1"/>
    </source>
</evidence>
<dbReference type="Proteomes" id="UP000199226">
    <property type="component" value="Unassembled WGS sequence"/>
</dbReference>
<sequence length="100" mass="11330">MTDISAAEFKVRNIEPLPFKIIDVREVLEYQTFNLGGDNIPLGKLLTEADDLEYEKDSEIIVICQRGLRSETARRTLVSHGFNNVRNLTGGILAIRRLDL</sequence>
<proteinExistence type="predicted"/>
<organism evidence="2 3">
    <name type="scientific">Daejeonella rubra</name>
    <dbReference type="NCBI Taxonomy" id="990371"/>
    <lineage>
        <taxon>Bacteria</taxon>
        <taxon>Pseudomonadati</taxon>
        <taxon>Bacteroidota</taxon>
        <taxon>Sphingobacteriia</taxon>
        <taxon>Sphingobacteriales</taxon>
        <taxon>Sphingobacteriaceae</taxon>
        <taxon>Daejeonella</taxon>
    </lineage>
</organism>
<dbReference type="PANTHER" id="PTHR43031">
    <property type="entry name" value="FAD-DEPENDENT OXIDOREDUCTASE"/>
    <property type="match status" value="1"/>
</dbReference>
<dbReference type="PROSITE" id="PS50206">
    <property type="entry name" value="RHODANESE_3"/>
    <property type="match status" value="1"/>
</dbReference>
<dbReference type="InterPro" id="IPR036873">
    <property type="entry name" value="Rhodanese-like_dom_sf"/>
</dbReference>
<dbReference type="EMBL" id="FNHH01000023">
    <property type="protein sequence ID" value="SDM77271.1"/>
    <property type="molecule type" value="Genomic_DNA"/>
</dbReference>
<reference evidence="3" key="1">
    <citation type="submission" date="2016-10" db="EMBL/GenBank/DDBJ databases">
        <authorList>
            <person name="Varghese N."/>
            <person name="Submissions S."/>
        </authorList>
    </citation>
    <scope>NUCLEOTIDE SEQUENCE [LARGE SCALE GENOMIC DNA]</scope>
    <source>
        <strain evidence="3">DSM 24536</strain>
    </source>
</reference>